<evidence type="ECO:0000256" key="5">
    <source>
        <dbReference type="ARBA" id="ARBA00023163"/>
    </source>
</evidence>
<dbReference type="Gene3D" id="1.10.10.10">
    <property type="entry name" value="Winged helix-like DNA-binding domain superfamily/Winged helix DNA-binding domain"/>
    <property type="match status" value="1"/>
</dbReference>
<name>A0A370IBW8_9NOCA</name>
<dbReference type="InterPro" id="IPR013324">
    <property type="entry name" value="RNA_pol_sigma_r3/r4-like"/>
</dbReference>
<dbReference type="GO" id="GO:0003677">
    <property type="term" value="F:DNA binding"/>
    <property type="evidence" value="ECO:0007669"/>
    <property type="project" value="UniProtKB-KW"/>
</dbReference>
<evidence type="ECO:0000256" key="1">
    <source>
        <dbReference type="ARBA" id="ARBA00010641"/>
    </source>
</evidence>
<dbReference type="NCBIfam" id="TIGR02937">
    <property type="entry name" value="sigma70-ECF"/>
    <property type="match status" value="1"/>
</dbReference>
<keyword evidence="5" id="KW-0804">Transcription</keyword>
<dbReference type="SUPFAM" id="SSF88946">
    <property type="entry name" value="Sigma2 domain of RNA polymerase sigma factors"/>
    <property type="match status" value="1"/>
</dbReference>
<dbReference type="PANTHER" id="PTHR43133">
    <property type="entry name" value="RNA POLYMERASE ECF-TYPE SIGMA FACTO"/>
    <property type="match status" value="1"/>
</dbReference>
<dbReference type="NCBIfam" id="NF007228">
    <property type="entry name" value="PRK09646.1"/>
    <property type="match status" value="1"/>
</dbReference>
<keyword evidence="2" id="KW-0805">Transcription regulation</keyword>
<evidence type="ECO:0000259" key="7">
    <source>
        <dbReference type="Pfam" id="PF08281"/>
    </source>
</evidence>
<dbReference type="SUPFAM" id="SSF88659">
    <property type="entry name" value="Sigma3 and sigma4 domains of RNA polymerase sigma factors"/>
    <property type="match status" value="1"/>
</dbReference>
<evidence type="ECO:0000256" key="4">
    <source>
        <dbReference type="ARBA" id="ARBA00023125"/>
    </source>
</evidence>
<organism evidence="8 9">
    <name type="scientific">Nocardia pseudobrasiliensis</name>
    <dbReference type="NCBI Taxonomy" id="45979"/>
    <lineage>
        <taxon>Bacteria</taxon>
        <taxon>Bacillati</taxon>
        <taxon>Actinomycetota</taxon>
        <taxon>Actinomycetes</taxon>
        <taxon>Mycobacteriales</taxon>
        <taxon>Nocardiaceae</taxon>
        <taxon>Nocardia</taxon>
    </lineage>
</organism>
<dbReference type="AlphaFoldDB" id="A0A370IBW8"/>
<accession>A0A370IBW8</accession>
<dbReference type="CDD" id="cd06171">
    <property type="entry name" value="Sigma70_r4"/>
    <property type="match status" value="1"/>
</dbReference>
<dbReference type="InterPro" id="IPR007627">
    <property type="entry name" value="RNA_pol_sigma70_r2"/>
</dbReference>
<feature type="domain" description="RNA polymerase sigma factor 70 region 4 type 2" evidence="7">
    <location>
        <begin position="152"/>
        <end position="204"/>
    </location>
</feature>
<gene>
    <name evidence="8" type="ORF">DFR76_102629</name>
</gene>
<evidence type="ECO:0000256" key="3">
    <source>
        <dbReference type="ARBA" id="ARBA00023082"/>
    </source>
</evidence>
<dbReference type="InterPro" id="IPR036388">
    <property type="entry name" value="WH-like_DNA-bd_sf"/>
</dbReference>
<comment type="similarity">
    <text evidence="1">Belongs to the sigma-70 factor family. ECF subfamily.</text>
</comment>
<comment type="caution">
    <text evidence="8">The sequence shown here is derived from an EMBL/GenBank/DDBJ whole genome shotgun (WGS) entry which is preliminary data.</text>
</comment>
<dbReference type="Proteomes" id="UP000254869">
    <property type="component" value="Unassembled WGS sequence"/>
</dbReference>
<dbReference type="InterPro" id="IPR039425">
    <property type="entry name" value="RNA_pol_sigma-70-like"/>
</dbReference>
<dbReference type="Gene3D" id="1.10.1740.10">
    <property type="match status" value="1"/>
</dbReference>
<dbReference type="GO" id="GO:0006352">
    <property type="term" value="P:DNA-templated transcription initiation"/>
    <property type="evidence" value="ECO:0007669"/>
    <property type="project" value="InterPro"/>
</dbReference>
<proteinExistence type="inferred from homology"/>
<sequence length="214" mass="24120">MTAPDESRVIRLFPQTGPSCPVDRPGGEEDLARRLVALLADIGRGDRDAFTEFYRLTSHRVFGLAVRMLRERTAAEEIAQEVYLQAWSLAARYDPQRSSPMGWLIMLTHRRAVDRIRSERAASDRDVVYGHAHLGRDHDVVVEAVTQRFDEQAVVRCLGTLSSRQQETIALAYYSGRTYPEVADELEIPLPTVKSRIRDGLKRLAACLTGGDLR</sequence>
<reference evidence="8 9" key="1">
    <citation type="submission" date="2018-07" db="EMBL/GenBank/DDBJ databases">
        <title>Genomic Encyclopedia of Type Strains, Phase IV (KMG-IV): sequencing the most valuable type-strain genomes for metagenomic binning, comparative biology and taxonomic classification.</title>
        <authorList>
            <person name="Goeker M."/>
        </authorList>
    </citation>
    <scope>NUCLEOTIDE SEQUENCE [LARGE SCALE GENOMIC DNA]</scope>
    <source>
        <strain evidence="8 9">DSM 44290</strain>
    </source>
</reference>
<dbReference type="InterPro" id="IPR013249">
    <property type="entry name" value="RNA_pol_sigma70_r4_t2"/>
</dbReference>
<dbReference type="STRING" id="1210086.GCA_001613105_01205"/>
<dbReference type="GO" id="GO:0016987">
    <property type="term" value="F:sigma factor activity"/>
    <property type="evidence" value="ECO:0007669"/>
    <property type="project" value="UniProtKB-KW"/>
</dbReference>
<keyword evidence="9" id="KW-1185">Reference proteome</keyword>
<dbReference type="InterPro" id="IPR013325">
    <property type="entry name" value="RNA_pol_sigma_r2"/>
</dbReference>
<dbReference type="Pfam" id="PF08281">
    <property type="entry name" value="Sigma70_r4_2"/>
    <property type="match status" value="1"/>
</dbReference>
<dbReference type="Pfam" id="PF04542">
    <property type="entry name" value="Sigma70_r2"/>
    <property type="match status" value="1"/>
</dbReference>
<evidence type="ECO:0000259" key="6">
    <source>
        <dbReference type="Pfam" id="PF04542"/>
    </source>
</evidence>
<feature type="domain" description="RNA polymerase sigma-70 region 2" evidence="6">
    <location>
        <begin position="54"/>
        <end position="120"/>
    </location>
</feature>
<dbReference type="InterPro" id="IPR014284">
    <property type="entry name" value="RNA_pol_sigma-70_dom"/>
</dbReference>
<keyword evidence="4" id="KW-0238">DNA-binding</keyword>
<evidence type="ECO:0000313" key="8">
    <source>
        <dbReference type="EMBL" id="RDI68228.1"/>
    </source>
</evidence>
<dbReference type="EMBL" id="QQBC01000002">
    <property type="protein sequence ID" value="RDI68228.1"/>
    <property type="molecule type" value="Genomic_DNA"/>
</dbReference>
<protein>
    <submittedName>
        <fullName evidence="8">RNA polymerase sigma-70 factor (ECF subfamily)</fullName>
    </submittedName>
</protein>
<evidence type="ECO:0000313" key="9">
    <source>
        <dbReference type="Proteomes" id="UP000254869"/>
    </source>
</evidence>
<dbReference type="PANTHER" id="PTHR43133:SF66">
    <property type="entry name" value="ECF RNA POLYMERASE SIGMA FACTOR SIGK"/>
    <property type="match status" value="1"/>
</dbReference>
<keyword evidence="3" id="KW-0731">Sigma factor</keyword>
<dbReference type="RefSeq" id="WP_067993006.1">
    <property type="nucleotide sequence ID" value="NZ_QQBC01000002.1"/>
</dbReference>
<evidence type="ECO:0000256" key="2">
    <source>
        <dbReference type="ARBA" id="ARBA00023015"/>
    </source>
</evidence>